<dbReference type="AlphaFoldDB" id="A0A2A6B721"/>
<accession>A0A2A6B721</accession>
<reference evidence="1" key="2">
    <citation type="submission" date="2022-06" db="UniProtKB">
        <authorList>
            <consortium name="EnsemblMetazoa"/>
        </authorList>
    </citation>
    <scope>IDENTIFICATION</scope>
    <source>
        <strain evidence="1">PS312</strain>
    </source>
</reference>
<dbReference type="EnsemblMetazoa" id="PPA04595.1">
    <property type="protein sequence ID" value="PPA04595.1"/>
    <property type="gene ID" value="WBGene00094149"/>
</dbReference>
<evidence type="ECO:0000313" key="1">
    <source>
        <dbReference type="EnsemblMetazoa" id="PPA04595.1"/>
    </source>
</evidence>
<gene>
    <name evidence="1" type="primary">WBGene00094149</name>
</gene>
<protein>
    <submittedName>
        <fullName evidence="1">Uncharacterized protein</fullName>
    </submittedName>
</protein>
<dbReference type="CDD" id="cd00117">
    <property type="entry name" value="TFP"/>
    <property type="match status" value="1"/>
</dbReference>
<keyword evidence="2" id="KW-1185">Reference proteome</keyword>
<accession>A0A8R1Y989</accession>
<sequence>MFGPSESRLVSLAQSRIFEFGGLEHTEDSSTRQASYSTYSGTQSTCNSVNSPIGNQGSRILSPAIATVIRKEDQSTGPRPLKMTILKEELLTPHLDQRPESDTDKYLMQLLPILLISLSLLPLSATRKCWYMDEYIEDGWNELHIAGLTSRYWCCSTDLCNSEDRDGEVEASANRGAPDGASPAADPTAIISLAAVAAMIAARV</sequence>
<evidence type="ECO:0000313" key="2">
    <source>
        <dbReference type="Proteomes" id="UP000005239"/>
    </source>
</evidence>
<name>A0A2A6B721_PRIPA</name>
<dbReference type="Proteomes" id="UP000005239">
    <property type="component" value="Unassembled WGS sequence"/>
</dbReference>
<proteinExistence type="predicted"/>
<organism evidence="1 2">
    <name type="scientific">Pristionchus pacificus</name>
    <name type="common">Parasitic nematode worm</name>
    <dbReference type="NCBI Taxonomy" id="54126"/>
    <lineage>
        <taxon>Eukaryota</taxon>
        <taxon>Metazoa</taxon>
        <taxon>Ecdysozoa</taxon>
        <taxon>Nematoda</taxon>
        <taxon>Chromadorea</taxon>
        <taxon>Rhabditida</taxon>
        <taxon>Rhabditina</taxon>
        <taxon>Diplogasteromorpha</taxon>
        <taxon>Diplogasteroidea</taxon>
        <taxon>Neodiplogasteridae</taxon>
        <taxon>Pristionchus</taxon>
    </lineage>
</organism>
<reference evidence="2" key="1">
    <citation type="journal article" date="2008" name="Nat. Genet.">
        <title>The Pristionchus pacificus genome provides a unique perspective on nematode lifestyle and parasitism.</title>
        <authorList>
            <person name="Dieterich C."/>
            <person name="Clifton S.W."/>
            <person name="Schuster L.N."/>
            <person name="Chinwalla A."/>
            <person name="Delehaunty K."/>
            <person name="Dinkelacker I."/>
            <person name="Fulton L."/>
            <person name="Fulton R."/>
            <person name="Godfrey J."/>
            <person name="Minx P."/>
            <person name="Mitreva M."/>
            <person name="Roeseler W."/>
            <person name="Tian H."/>
            <person name="Witte H."/>
            <person name="Yang S.P."/>
            <person name="Wilson R.K."/>
            <person name="Sommer R.J."/>
        </authorList>
    </citation>
    <scope>NUCLEOTIDE SEQUENCE [LARGE SCALE GENOMIC DNA]</scope>
    <source>
        <strain evidence="2">PS312</strain>
    </source>
</reference>